<dbReference type="EMBL" id="PPGH01000010">
    <property type="protein sequence ID" value="PQJ97549.1"/>
    <property type="molecule type" value="Genomic_DNA"/>
</dbReference>
<sequence length="61" mass="6836">MIDEPDAHGMLRVLDDSGEDYLYPTALFASVDMASAHYRSLTYGISSVGWVAAVWRADWVR</sequence>
<gene>
    <name evidence="1" type="ORF">CXB77_01375</name>
</gene>
<dbReference type="Proteomes" id="UP000239936">
    <property type="component" value="Unassembled WGS sequence"/>
</dbReference>
<organism evidence="1 2">
    <name type="scientific">Chromatium okenii</name>
    <dbReference type="NCBI Taxonomy" id="61644"/>
    <lineage>
        <taxon>Bacteria</taxon>
        <taxon>Pseudomonadati</taxon>
        <taxon>Pseudomonadota</taxon>
        <taxon>Gammaproteobacteria</taxon>
        <taxon>Chromatiales</taxon>
        <taxon>Chromatiaceae</taxon>
        <taxon>Chromatium</taxon>
    </lineage>
</organism>
<evidence type="ECO:0000313" key="1">
    <source>
        <dbReference type="EMBL" id="PQJ97549.1"/>
    </source>
</evidence>
<reference evidence="1 2" key="1">
    <citation type="submission" date="2018-01" db="EMBL/GenBank/DDBJ databases">
        <title>The complete genome sequence of Chromatium okenii LaCa, a purple sulfur bacterium with a turbulent life.</title>
        <authorList>
            <person name="Luedin S.M."/>
            <person name="Liechti N."/>
            <person name="Storelli N."/>
            <person name="Danza F."/>
            <person name="Wittwer M."/>
            <person name="Pothier J.F."/>
            <person name="Tonolla M.A."/>
        </authorList>
    </citation>
    <scope>NUCLEOTIDE SEQUENCE [LARGE SCALE GENOMIC DNA]</scope>
    <source>
        <strain evidence="1 2">LaCa</strain>
    </source>
</reference>
<comment type="caution">
    <text evidence="1">The sequence shown here is derived from an EMBL/GenBank/DDBJ whole genome shotgun (WGS) entry which is preliminary data.</text>
</comment>
<protein>
    <submittedName>
        <fullName evidence="1">Uncharacterized protein</fullName>
    </submittedName>
</protein>
<evidence type="ECO:0000313" key="2">
    <source>
        <dbReference type="Proteomes" id="UP000239936"/>
    </source>
</evidence>
<name>A0A2S7XUX6_9GAMM</name>
<keyword evidence="2" id="KW-1185">Reference proteome</keyword>
<accession>A0A2S7XUX6</accession>
<dbReference type="AlphaFoldDB" id="A0A2S7XUX6"/>
<proteinExistence type="predicted"/>